<sequence>MNAYGMDLSLLDFGLSDQIVESLYPGISIPASPSKSVASTSPNRSPPRHRHDGTSPLPLGMDWSPPPRKWDGRDTVWPHDPRTGWSYCATIPSWSMEPNLRGSGPVVGQFYRVQIGVQTPEAVTTTREILCRFSDFLKLFSELKKSFPKKKLPLPPPRKLLGAKSQRSIEERRRLLEDWMEKLLSDIDISRSVPVAIFLELEAAARSSFNDPSGYSTFSFPEYQPRSDVSVVHASSVPSYYADDNVREDSDIGTPRRGGSAVSELSREDSASDIDLSSVAEMNGAFAIPNGTRRLSKESPEIMHIFSHDKLHKGDNDAAKKNNAFGGRAAHCYEDGQNILSEEEDYKAASHATRLSVDTASSEVNLSKGSKLSNWGASRAYDEDGLDFFEGNENRTDDNLKFSNNLVMALPSEQRQKFSRVLVTLQRRLATAKADMEDLVARLNQELAVRQYLTTKEPQMSVVGAKEPGVCEVKDLEVELDTTQENAKDNLQQALSIERERYTQMQWDTEEFRKRCLEMELKLKAEQDEMAQLASEHENVIQENEMLKQELDAAREELQNLQKHQEESEVKLKTDIKVLVKEVKYLRNSQTELKQELSKVMKEKLDVEKVLQHEKQMKEHASSFNEKLLHECAILQKRLQDCSVNFSIEEGDKLLLDSPSPADAIDLLNTSNNRIGLLLAEAQLLAQDIENSIALANKTSEDELRKMLTEIFIDSATVRRQLNSVIRCALTASNNSEKDCEEEEATPRKTVLSKFL</sequence>
<dbReference type="EMBL" id="JAKOGI010000002">
    <property type="protein sequence ID" value="KAJ8452823.1"/>
    <property type="molecule type" value="Genomic_DNA"/>
</dbReference>
<dbReference type="FunFam" id="3.30.1520.10:FF:000060">
    <property type="entry name" value="Phox (PX) domain-containing protein"/>
    <property type="match status" value="1"/>
</dbReference>
<dbReference type="PROSITE" id="PS50195">
    <property type="entry name" value="PX"/>
    <property type="match status" value="1"/>
</dbReference>
<keyword evidence="6" id="KW-0653">Protein transport</keyword>
<comment type="caution">
    <text evidence="13">The sequence shown here is derived from an EMBL/GenBank/DDBJ whole genome shotgun (WGS) entry which is preliminary data.</text>
</comment>
<protein>
    <recommendedName>
        <fullName evidence="12">PX domain-containing protein</fullName>
    </recommendedName>
</protein>
<dbReference type="PANTHER" id="PTHR46856">
    <property type="entry name" value="PX DOMAIN-CONTAINING PROTEIN EREL1-RELATED"/>
    <property type="match status" value="1"/>
</dbReference>
<evidence type="ECO:0000256" key="10">
    <source>
        <dbReference type="SAM" id="Coils"/>
    </source>
</evidence>
<evidence type="ECO:0000256" key="7">
    <source>
        <dbReference type="ARBA" id="ARBA00023054"/>
    </source>
</evidence>
<feature type="region of interest" description="Disordered" evidence="11">
    <location>
        <begin position="243"/>
        <end position="269"/>
    </location>
</feature>
<accession>A0A9Q1L1L2</accession>
<comment type="subcellular location">
    <subcellularLocation>
        <location evidence="2">Cytoplasm</location>
        <location evidence="2">Cytosol</location>
    </subcellularLocation>
    <subcellularLocation>
        <location evidence="1">Endosome membrane</location>
        <topology evidence="1">Peripheral membrane protein</topology>
    </subcellularLocation>
</comment>
<keyword evidence="4" id="KW-0963">Cytoplasm</keyword>
<feature type="region of interest" description="Disordered" evidence="11">
    <location>
        <begin position="31"/>
        <end position="66"/>
    </location>
</feature>
<dbReference type="InterPro" id="IPR044588">
    <property type="entry name" value="EREX-like"/>
</dbReference>
<reference evidence="13" key="1">
    <citation type="submission" date="2022-04" db="EMBL/GenBank/DDBJ databases">
        <title>Carnegiea gigantea Genome sequencing and assembly v2.</title>
        <authorList>
            <person name="Copetti D."/>
            <person name="Sanderson M.J."/>
            <person name="Burquez A."/>
            <person name="Wojciechowski M.F."/>
        </authorList>
    </citation>
    <scope>NUCLEOTIDE SEQUENCE</scope>
    <source>
        <strain evidence="13">SGP5-SGP5p</strain>
        <tissue evidence="13">Aerial part</tissue>
    </source>
</reference>
<dbReference type="Gene3D" id="3.30.1520.10">
    <property type="entry name" value="Phox-like domain"/>
    <property type="match status" value="1"/>
</dbReference>
<evidence type="ECO:0000256" key="8">
    <source>
        <dbReference type="ARBA" id="ARBA00023136"/>
    </source>
</evidence>
<dbReference type="PANTHER" id="PTHR46856:SF3">
    <property type="entry name" value="PX DOMAIN-CONTAINING PROTEIN EREX"/>
    <property type="match status" value="1"/>
</dbReference>
<gene>
    <name evidence="13" type="ORF">Cgig2_014586</name>
</gene>
<dbReference type="GO" id="GO:0015031">
    <property type="term" value="P:protein transport"/>
    <property type="evidence" value="ECO:0007669"/>
    <property type="project" value="UniProtKB-KW"/>
</dbReference>
<dbReference type="AlphaFoldDB" id="A0A9Q1L1L2"/>
<dbReference type="Proteomes" id="UP001153076">
    <property type="component" value="Unassembled WGS sequence"/>
</dbReference>
<dbReference type="GO" id="GO:0005829">
    <property type="term" value="C:cytosol"/>
    <property type="evidence" value="ECO:0007669"/>
    <property type="project" value="UniProtKB-SubCell"/>
</dbReference>
<keyword evidence="7 10" id="KW-0175">Coiled coil</keyword>
<evidence type="ECO:0000313" key="13">
    <source>
        <dbReference type="EMBL" id="KAJ8452823.1"/>
    </source>
</evidence>
<evidence type="ECO:0000256" key="11">
    <source>
        <dbReference type="SAM" id="MobiDB-lite"/>
    </source>
</evidence>
<keyword evidence="8" id="KW-0472">Membrane</keyword>
<dbReference type="OrthoDB" id="76516at2759"/>
<evidence type="ECO:0000256" key="9">
    <source>
        <dbReference type="ARBA" id="ARBA00055681"/>
    </source>
</evidence>
<evidence type="ECO:0000256" key="1">
    <source>
        <dbReference type="ARBA" id="ARBA00004481"/>
    </source>
</evidence>
<feature type="domain" description="PX" evidence="12">
    <location>
        <begin position="89"/>
        <end position="206"/>
    </location>
</feature>
<evidence type="ECO:0000256" key="4">
    <source>
        <dbReference type="ARBA" id="ARBA00022490"/>
    </source>
</evidence>
<dbReference type="GO" id="GO:0035091">
    <property type="term" value="F:phosphatidylinositol binding"/>
    <property type="evidence" value="ECO:0007669"/>
    <property type="project" value="InterPro"/>
</dbReference>
<dbReference type="InterPro" id="IPR036871">
    <property type="entry name" value="PX_dom_sf"/>
</dbReference>
<organism evidence="13 14">
    <name type="scientific">Carnegiea gigantea</name>
    <dbReference type="NCBI Taxonomy" id="171969"/>
    <lineage>
        <taxon>Eukaryota</taxon>
        <taxon>Viridiplantae</taxon>
        <taxon>Streptophyta</taxon>
        <taxon>Embryophyta</taxon>
        <taxon>Tracheophyta</taxon>
        <taxon>Spermatophyta</taxon>
        <taxon>Magnoliopsida</taxon>
        <taxon>eudicotyledons</taxon>
        <taxon>Gunneridae</taxon>
        <taxon>Pentapetalae</taxon>
        <taxon>Caryophyllales</taxon>
        <taxon>Cactineae</taxon>
        <taxon>Cactaceae</taxon>
        <taxon>Cactoideae</taxon>
        <taxon>Echinocereeae</taxon>
        <taxon>Carnegiea</taxon>
    </lineage>
</organism>
<evidence type="ECO:0000259" key="12">
    <source>
        <dbReference type="PROSITE" id="PS50195"/>
    </source>
</evidence>
<comment type="function">
    <text evidence="9">Acts as an effector of RABF2A and RABF2B. Involved in vacuolar transport of storage proteins. Regulates membrane trafficking to protein storage vacuoles (PSVs). Binds specifically to phosphatidylinositol 3-monophosphate (PtdIns3P).</text>
</comment>
<dbReference type="GO" id="GO:0010008">
    <property type="term" value="C:endosome membrane"/>
    <property type="evidence" value="ECO:0007669"/>
    <property type="project" value="UniProtKB-SubCell"/>
</dbReference>
<dbReference type="SMART" id="SM00312">
    <property type="entry name" value="PX"/>
    <property type="match status" value="1"/>
</dbReference>
<evidence type="ECO:0000256" key="3">
    <source>
        <dbReference type="ARBA" id="ARBA00022448"/>
    </source>
</evidence>
<keyword evidence="3" id="KW-0813">Transport</keyword>
<feature type="compositionally biased region" description="Polar residues" evidence="11">
    <location>
        <begin position="31"/>
        <end position="43"/>
    </location>
</feature>
<proteinExistence type="predicted"/>
<evidence type="ECO:0000313" key="14">
    <source>
        <dbReference type="Proteomes" id="UP001153076"/>
    </source>
</evidence>
<name>A0A9Q1L1L2_9CARY</name>
<feature type="coiled-coil region" evidence="10">
    <location>
        <begin position="473"/>
        <end position="571"/>
    </location>
</feature>
<evidence type="ECO:0000256" key="5">
    <source>
        <dbReference type="ARBA" id="ARBA00022753"/>
    </source>
</evidence>
<keyword evidence="5" id="KW-0967">Endosome</keyword>
<dbReference type="Pfam" id="PF00787">
    <property type="entry name" value="PX"/>
    <property type="match status" value="1"/>
</dbReference>
<dbReference type="InterPro" id="IPR001683">
    <property type="entry name" value="PX_dom"/>
</dbReference>
<evidence type="ECO:0000256" key="2">
    <source>
        <dbReference type="ARBA" id="ARBA00004514"/>
    </source>
</evidence>
<keyword evidence="14" id="KW-1185">Reference proteome</keyword>
<dbReference type="SUPFAM" id="SSF64268">
    <property type="entry name" value="PX domain"/>
    <property type="match status" value="1"/>
</dbReference>
<evidence type="ECO:0000256" key="6">
    <source>
        <dbReference type="ARBA" id="ARBA00022927"/>
    </source>
</evidence>